<feature type="compositionally biased region" description="Low complexity" evidence="1">
    <location>
        <begin position="85"/>
        <end position="95"/>
    </location>
</feature>
<name>A0A699VZD8_TANCI</name>
<sequence length="105" mass="10766">PRRKGDLLGRAAALRQPRGGAGQRGATGLPAHGPGRESRPGRRPGVHLGYASWGRHPRPAGHRGRGRAATRARHPGSQPAGAGYAAGLRQPQAPGGGAAAYYLCL</sequence>
<organism evidence="2">
    <name type="scientific">Tanacetum cinerariifolium</name>
    <name type="common">Dalmatian daisy</name>
    <name type="synonym">Chrysanthemum cinerariifolium</name>
    <dbReference type="NCBI Taxonomy" id="118510"/>
    <lineage>
        <taxon>Eukaryota</taxon>
        <taxon>Viridiplantae</taxon>
        <taxon>Streptophyta</taxon>
        <taxon>Embryophyta</taxon>
        <taxon>Tracheophyta</taxon>
        <taxon>Spermatophyta</taxon>
        <taxon>Magnoliopsida</taxon>
        <taxon>eudicotyledons</taxon>
        <taxon>Gunneridae</taxon>
        <taxon>Pentapetalae</taxon>
        <taxon>asterids</taxon>
        <taxon>campanulids</taxon>
        <taxon>Asterales</taxon>
        <taxon>Asteraceae</taxon>
        <taxon>Asteroideae</taxon>
        <taxon>Anthemideae</taxon>
        <taxon>Anthemidinae</taxon>
        <taxon>Tanacetum</taxon>
    </lineage>
</organism>
<reference evidence="2" key="1">
    <citation type="journal article" date="2019" name="Sci. Rep.">
        <title>Draft genome of Tanacetum cinerariifolium, the natural source of mosquito coil.</title>
        <authorList>
            <person name="Yamashiro T."/>
            <person name="Shiraishi A."/>
            <person name="Satake H."/>
            <person name="Nakayama K."/>
        </authorList>
    </citation>
    <scope>NUCLEOTIDE SEQUENCE</scope>
</reference>
<dbReference type="EMBL" id="BKCJ011505231">
    <property type="protein sequence ID" value="GFD38746.1"/>
    <property type="molecule type" value="Genomic_DNA"/>
</dbReference>
<gene>
    <name evidence="2" type="ORF">Tci_910715</name>
</gene>
<feature type="region of interest" description="Disordered" evidence="1">
    <location>
        <begin position="1"/>
        <end position="95"/>
    </location>
</feature>
<evidence type="ECO:0000256" key="1">
    <source>
        <dbReference type="SAM" id="MobiDB-lite"/>
    </source>
</evidence>
<proteinExistence type="predicted"/>
<accession>A0A699VZD8</accession>
<feature type="compositionally biased region" description="Basic residues" evidence="1">
    <location>
        <begin position="55"/>
        <end position="74"/>
    </location>
</feature>
<feature type="non-terminal residue" evidence="2">
    <location>
        <position position="1"/>
    </location>
</feature>
<feature type="compositionally biased region" description="Low complexity" evidence="1">
    <location>
        <begin position="8"/>
        <end position="18"/>
    </location>
</feature>
<comment type="caution">
    <text evidence="2">The sequence shown here is derived from an EMBL/GenBank/DDBJ whole genome shotgun (WGS) entry which is preliminary data.</text>
</comment>
<evidence type="ECO:0000313" key="2">
    <source>
        <dbReference type="EMBL" id="GFD38746.1"/>
    </source>
</evidence>
<dbReference type="AlphaFoldDB" id="A0A699VZD8"/>
<protein>
    <submittedName>
        <fullName evidence="2">Uncharacterized protein</fullName>
    </submittedName>
</protein>